<evidence type="ECO:0000313" key="3">
    <source>
        <dbReference type="Proteomes" id="UP000606776"/>
    </source>
</evidence>
<organism evidence="2 3">
    <name type="scientific">Sphaerospermopsis aphanizomenoides LEGE 00250</name>
    <dbReference type="NCBI Taxonomy" id="2777972"/>
    <lineage>
        <taxon>Bacteria</taxon>
        <taxon>Bacillati</taxon>
        <taxon>Cyanobacteriota</taxon>
        <taxon>Cyanophyceae</taxon>
        <taxon>Nostocales</taxon>
        <taxon>Aphanizomenonaceae</taxon>
        <taxon>Sphaerospermopsis</taxon>
        <taxon>Sphaerospermopsis aphanizomenoides</taxon>
    </lineage>
</organism>
<proteinExistence type="predicted"/>
<reference evidence="2 3" key="1">
    <citation type="submission" date="2020-10" db="EMBL/GenBank/DDBJ databases">
        <authorList>
            <person name="Castelo-Branco R."/>
            <person name="Eusebio N."/>
            <person name="Adriana R."/>
            <person name="Vieira A."/>
            <person name="Brugerolle De Fraissinette N."/>
            <person name="Rezende De Castro R."/>
            <person name="Schneider M.P."/>
            <person name="Vasconcelos V."/>
            <person name="Leao P.N."/>
        </authorList>
    </citation>
    <scope>NUCLEOTIDE SEQUENCE [LARGE SCALE GENOMIC DNA]</scope>
    <source>
        <strain evidence="2 3">LEGE 00250</strain>
    </source>
</reference>
<dbReference type="EMBL" id="JADEWB010000210">
    <property type="protein sequence ID" value="MBE9238776.1"/>
    <property type="molecule type" value="Genomic_DNA"/>
</dbReference>
<accession>A0ABR9VJT9</accession>
<feature type="region of interest" description="Disordered" evidence="1">
    <location>
        <begin position="1"/>
        <end position="23"/>
    </location>
</feature>
<evidence type="ECO:0000313" key="2">
    <source>
        <dbReference type="EMBL" id="MBE9238776.1"/>
    </source>
</evidence>
<dbReference type="Proteomes" id="UP000606776">
    <property type="component" value="Unassembled WGS sequence"/>
</dbReference>
<protein>
    <submittedName>
        <fullName evidence="2">Uncharacterized protein</fullName>
    </submittedName>
</protein>
<evidence type="ECO:0000256" key="1">
    <source>
        <dbReference type="SAM" id="MobiDB-lite"/>
    </source>
</evidence>
<feature type="compositionally biased region" description="Basic and acidic residues" evidence="1">
    <location>
        <begin position="13"/>
        <end position="23"/>
    </location>
</feature>
<sequence>MAKILISPIGTGSKDRKSQERKYTPAKYKIGNEQPYESTFMASVLYKHFQLDGIIFIGTVKSMWEEVYSFFCEENKIQRDDDYWLNLAIQIEEQLKYDSNLDDLDLSPIEKVLGERSKCILIKYGLDQNELWENFDRIFKIVELL</sequence>
<comment type="caution">
    <text evidence="2">The sequence shown here is derived from an EMBL/GenBank/DDBJ whole genome shotgun (WGS) entry which is preliminary data.</text>
</comment>
<gene>
    <name evidence="2" type="ORF">IQ227_22840</name>
</gene>
<dbReference type="RefSeq" id="WP_193944131.1">
    <property type="nucleotide sequence ID" value="NZ_JADEWB010000210.1"/>
</dbReference>
<keyword evidence="3" id="KW-1185">Reference proteome</keyword>
<name>A0ABR9VJT9_9CYAN</name>